<accession>A0AAV4NPV0</accession>
<protein>
    <submittedName>
        <fullName evidence="1">Uncharacterized protein</fullName>
    </submittedName>
</protein>
<dbReference type="Proteomes" id="UP001054837">
    <property type="component" value="Unassembled WGS sequence"/>
</dbReference>
<dbReference type="AlphaFoldDB" id="A0AAV4NPV0"/>
<name>A0AAV4NPV0_9ARAC</name>
<organism evidence="1 2">
    <name type="scientific">Caerostris darwini</name>
    <dbReference type="NCBI Taxonomy" id="1538125"/>
    <lineage>
        <taxon>Eukaryota</taxon>
        <taxon>Metazoa</taxon>
        <taxon>Ecdysozoa</taxon>
        <taxon>Arthropoda</taxon>
        <taxon>Chelicerata</taxon>
        <taxon>Arachnida</taxon>
        <taxon>Araneae</taxon>
        <taxon>Araneomorphae</taxon>
        <taxon>Entelegynae</taxon>
        <taxon>Araneoidea</taxon>
        <taxon>Araneidae</taxon>
        <taxon>Caerostris</taxon>
    </lineage>
</organism>
<keyword evidence="2" id="KW-1185">Reference proteome</keyword>
<comment type="caution">
    <text evidence="1">The sequence shown here is derived from an EMBL/GenBank/DDBJ whole genome shotgun (WGS) entry which is preliminary data.</text>
</comment>
<reference evidence="1 2" key="1">
    <citation type="submission" date="2021-06" db="EMBL/GenBank/DDBJ databases">
        <title>Caerostris darwini draft genome.</title>
        <authorList>
            <person name="Kono N."/>
            <person name="Arakawa K."/>
        </authorList>
    </citation>
    <scope>NUCLEOTIDE SEQUENCE [LARGE SCALE GENOMIC DNA]</scope>
</reference>
<dbReference type="PROSITE" id="PS51257">
    <property type="entry name" value="PROKAR_LIPOPROTEIN"/>
    <property type="match status" value="1"/>
</dbReference>
<sequence length="110" mass="12745">MLKHCLVIKQGSLTYFGSSCLLAHKASSIPFHVLLSLSRPRACPSPENLHLMKSSFICRFLISPWVYFFFSYHQERDMCVEFSLGMSSLPPFHFRADEQQLIPKFHCFSL</sequence>
<evidence type="ECO:0000313" key="2">
    <source>
        <dbReference type="Proteomes" id="UP001054837"/>
    </source>
</evidence>
<gene>
    <name evidence="1" type="ORF">CDAR_606171</name>
</gene>
<evidence type="ECO:0000313" key="1">
    <source>
        <dbReference type="EMBL" id="GIX86806.1"/>
    </source>
</evidence>
<proteinExistence type="predicted"/>
<dbReference type="EMBL" id="BPLQ01001923">
    <property type="protein sequence ID" value="GIX86806.1"/>
    <property type="molecule type" value="Genomic_DNA"/>
</dbReference>